<feature type="compositionally biased region" description="Polar residues" evidence="16">
    <location>
        <begin position="447"/>
        <end position="460"/>
    </location>
</feature>
<dbReference type="CDD" id="cd16574">
    <property type="entry name" value="RING-HC_Topors"/>
    <property type="match status" value="1"/>
</dbReference>
<dbReference type="FunFam" id="3.30.40.10:FF:000136">
    <property type="entry name" value="E3 ubiquitin-protein ligase Topors"/>
    <property type="match status" value="1"/>
</dbReference>
<evidence type="ECO:0000256" key="13">
    <source>
        <dbReference type="ARBA" id="ARBA00079040"/>
    </source>
</evidence>
<dbReference type="SMART" id="SM00184">
    <property type="entry name" value="RING"/>
    <property type="match status" value="1"/>
</dbReference>
<proteinExistence type="predicted"/>
<feature type="compositionally biased region" description="Basic and acidic residues" evidence="16">
    <location>
        <begin position="623"/>
        <end position="635"/>
    </location>
</feature>
<evidence type="ECO:0000256" key="3">
    <source>
        <dbReference type="ARBA" id="ARBA00022679"/>
    </source>
</evidence>
<feature type="compositionally biased region" description="Low complexity" evidence="16">
    <location>
        <begin position="578"/>
        <end position="599"/>
    </location>
</feature>
<evidence type="ECO:0000259" key="17">
    <source>
        <dbReference type="PROSITE" id="PS50089"/>
    </source>
</evidence>
<dbReference type="AlphaFoldDB" id="A0A9P0TIQ4"/>
<keyword evidence="9" id="KW-0804">Transcription</keyword>
<evidence type="ECO:0000256" key="8">
    <source>
        <dbReference type="ARBA" id="ARBA00023015"/>
    </source>
</evidence>
<dbReference type="EMBL" id="CALOZG010000013">
    <property type="protein sequence ID" value="CAH4031350.1"/>
    <property type="molecule type" value="Genomic_DNA"/>
</dbReference>
<evidence type="ECO:0000256" key="5">
    <source>
        <dbReference type="ARBA" id="ARBA00022771"/>
    </source>
</evidence>
<evidence type="ECO:0000256" key="4">
    <source>
        <dbReference type="ARBA" id="ARBA00022723"/>
    </source>
</evidence>
<comment type="catalytic activity">
    <reaction evidence="1">
        <text>S-ubiquitinyl-[E2 ubiquitin-conjugating enzyme]-L-cysteine + [acceptor protein]-L-lysine = [E2 ubiquitin-conjugating enzyme]-L-cysteine + N(6)-ubiquitinyl-[acceptor protein]-L-lysine.</text>
        <dbReference type="EC" id="2.3.2.27"/>
    </reaction>
</comment>
<keyword evidence="3" id="KW-0808">Transferase</keyword>
<dbReference type="PANTHER" id="PTHR46077">
    <property type="entry name" value="E3 UBIQUITIN-PROTEIN LIGASE TOPORS"/>
    <property type="match status" value="1"/>
</dbReference>
<evidence type="ECO:0000256" key="10">
    <source>
        <dbReference type="ARBA" id="ARBA00071236"/>
    </source>
</evidence>
<keyword evidence="19" id="KW-1185">Reference proteome</keyword>
<dbReference type="EC" id="2.3.2.27" evidence="2"/>
<evidence type="ECO:0000256" key="6">
    <source>
        <dbReference type="ARBA" id="ARBA00022786"/>
    </source>
</evidence>
<feature type="region of interest" description="Disordered" evidence="16">
    <location>
        <begin position="413"/>
        <end position="433"/>
    </location>
</feature>
<organism evidence="18 19">
    <name type="scientific">Pieris brassicae</name>
    <name type="common">White butterfly</name>
    <name type="synonym">Large white butterfly</name>
    <dbReference type="NCBI Taxonomy" id="7116"/>
    <lineage>
        <taxon>Eukaryota</taxon>
        <taxon>Metazoa</taxon>
        <taxon>Ecdysozoa</taxon>
        <taxon>Arthropoda</taxon>
        <taxon>Hexapoda</taxon>
        <taxon>Insecta</taxon>
        <taxon>Pterygota</taxon>
        <taxon>Neoptera</taxon>
        <taxon>Endopterygota</taxon>
        <taxon>Lepidoptera</taxon>
        <taxon>Glossata</taxon>
        <taxon>Ditrysia</taxon>
        <taxon>Papilionoidea</taxon>
        <taxon>Pieridae</taxon>
        <taxon>Pierinae</taxon>
        <taxon>Pieris</taxon>
    </lineage>
</organism>
<evidence type="ECO:0000313" key="18">
    <source>
        <dbReference type="EMBL" id="CAH4031350.1"/>
    </source>
</evidence>
<evidence type="ECO:0000256" key="15">
    <source>
        <dbReference type="PROSITE-ProRule" id="PRU00175"/>
    </source>
</evidence>
<sequence length="704" mass="79552">MYTEEKTRNINKYWTGSSVYGVFNMETISNTSQGDSSVKSDDSSPQHESGRSSPPPNCAICLGTCKNKSFTDSCLHQFCFRCILKWSKVKAECPLCKQIFKSIIHNVQSNHQYEEYMVEQRNQVEDIERIELDNLTNATQRFRYRTTLTLPYRDSWAIEQILSNYRTVARRPPPAHRRRPPSYFRRTVYRHNLWARPLPDFTGRYRDCAPEFYRCNDSQMHRLVPWLSRELHYLLNENVGHISYVMTQIMDLLPRYHINSTEFREAMQRYFGERTEHFLHELYCFASTPYDMAGYDRNVQYTTDSRVSTIVNEVISSSDNDSSLDSEVNIDDYLRNFPLDAPPGPSRGPAPVYPQPNISNPSTNDVIPIETISHSDSDDNSEVMVVGYIKPPHARTPEVVDLLESDSDVVIEEDAQPPRPIVQPQTSQPQESRPVPLVKLTLKQHHPPSTTANSLCTSAQRARAPSDSDDSTHTPPLSQWGTYPSHSSDSSSPVGATSTSSESDIISRSSSSSTDIISYYSDSSSDSYKPRPQKTRKKKIKRKSNKSDRTKKKTKRIKKEKKSKTKTKTAETKQSNRKSYSGKGVKSSKSADATASTSSGRSQASTEQPSTSGTQNSRKSIKRKAEGRISCESKRLKSAVSVVSNQRHLRSSTCSEASSHANSSKSYAEGKEKITDRGPDTIVNKNSDVSDTELNVPRNITDSF</sequence>
<dbReference type="GO" id="GO:0008270">
    <property type="term" value="F:zinc ion binding"/>
    <property type="evidence" value="ECO:0007669"/>
    <property type="project" value="UniProtKB-KW"/>
</dbReference>
<dbReference type="GO" id="GO:0006513">
    <property type="term" value="P:protein monoubiquitination"/>
    <property type="evidence" value="ECO:0007669"/>
    <property type="project" value="TreeGrafter"/>
</dbReference>
<dbReference type="GO" id="GO:0061630">
    <property type="term" value="F:ubiquitin protein ligase activity"/>
    <property type="evidence" value="ECO:0007669"/>
    <property type="project" value="UniProtKB-EC"/>
</dbReference>
<evidence type="ECO:0000313" key="19">
    <source>
        <dbReference type="Proteomes" id="UP001152562"/>
    </source>
</evidence>
<evidence type="ECO:0000256" key="1">
    <source>
        <dbReference type="ARBA" id="ARBA00000900"/>
    </source>
</evidence>
<evidence type="ECO:0000256" key="2">
    <source>
        <dbReference type="ARBA" id="ARBA00012483"/>
    </source>
</evidence>
<keyword evidence="5 15" id="KW-0863">Zinc-finger</keyword>
<dbReference type="Pfam" id="PF00097">
    <property type="entry name" value="zf-C3HC4"/>
    <property type="match status" value="1"/>
</dbReference>
<keyword evidence="7" id="KW-0862">Zinc</keyword>
<evidence type="ECO:0000256" key="7">
    <source>
        <dbReference type="ARBA" id="ARBA00022833"/>
    </source>
</evidence>
<feature type="compositionally biased region" description="Polar residues" evidence="16">
    <location>
        <begin position="683"/>
        <end position="704"/>
    </location>
</feature>
<dbReference type="PROSITE" id="PS50089">
    <property type="entry name" value="ZF_RING_2"/>
    <property type="match status" value="1"/>
</dbReference>
<evidence type="ECO:0000256" key="16">
    <source>
        <dbReference type="SAM" id="MobiDB-lite"/>
    </source>
</evidence>
<dbReference type="PROSITE" id="PS00518">
    <property type="entry name" value="ZF_RING_1"/>
    <property type="match status" value="1"/>
</dbReference>
<feature type="region of interest" description="Disordered" evidence="16">
    <location>
        <begin position="31"/>
        <end position="54"/>
    </location>
</feature>
<feature type="region of interest" description="Disordered" evidence="16">
    <location>
        <begin position="445"/>
        <end position="704"/>
    </location>
</feature>
<keyword evidence="8" id="KW-0805">Transcription regulation</keyword>
<dbReference type="SUPFAM" id="SSF57850">
    <property type="entry name" value="RING/U-box"/>
    <property type="match status" value="1"/>
</dbReference>
<dbReference type="InterPro" id="IPR058746">
    <property type="entry name" value="Znf_RING-type_Topors"/>
</dbReference>
<dbReference type="GO" id="GO:0000209">
    <property type="term" value="P:protein polyubiquitination"/>
    <property type="evidence" value="ECO:0007669"/>
    <property type="project" value="TreeGrafter"/>
</dbReference>
<feature type="compositionally biased region" description="Basic and acidic residues" evidence="16">
    <location>
        <begin position="38"/>
        <end position="50"/>
    </location>
</feature>
<feature type="domain" description="RING-type" evidence="17">
    <location>
        <begin position="58"/>
        <end position="97"/>
    </location>
</feature>
<feature type="compositionally biased region" description="Pro residues" evidence="16">
    <location>
        <begin position="340"/>
        <end position="354"/>
    </location>
</feature>
<feature type="compositionally biased region" description="Polar residues" evidence="16">
    <location>
        <begin position="473"/>
        <end position="484"/>
    </location>
</feature>
<evidence type="ECO:0000256" key="9">
    <source>
        <dbReference type="ARBA" id="ARBA00023163"/>
    </source>
</evidence>
<keyword evidence="4" id="KW-0479">Metal-binding</keyword>
<dbReference type="InterPro" id="IPR058745">
    <property type="entry name" value="PWI_Topors"/>
</dbReference>
<comment type="caution">
    <text evidence="18">The sequence shown here is derived from an EMBL/GenBank/DDBJ whole genome shotgun (WGS) entry which is preliminary data.</text>
</comment>
<protein>
    <recommendedName>
        <fullName evidence="10">E3 ubiquitin-protein ligase Topors</fullName>
        <ecNumber evidence="2">2.3.2.27</ecNumber>
    </recommendedName>
    <alternativeName>
        <fullName evidence="11">RING-type E3 ubiquitin transferase Topors</fullName>
    </alternativeName>
    <alternativeName>
        <fullName evidence="13">SUMO1-protein E3 ligase Topors</fullName>
    </alternativeName>
    <alternativeName>
        <fullName evidence="12">Topoisomerase I-binding RING finger protein</fullName>
    </alternativeName>
    <alternativeName>
        <fullName evidence="14">Topoisomerase I-binding arginine/serine-rich protein</fullName>
    </alternativeName>
</protein>
<evidence type="ECO:0000256" key="14">
    <source>
        <dbReference type="ARBA" id="ARBA00079184"/>
    </source>
</evidence>
<dbReference type="Pfam" id="PF26084">
    <property type="entry name" value="PWI_Topors"/>
    <property type="match status" value="1"/>
</dbReference>
<dbReference type="GO" id="GO:0005634">
    <property type="term" value="C:nucleus"/>
    <property type="evidence" value="ECO:0007669"/>
    <property type="project" value="UniProtKB-ARBA"/>
</dbReference>
<feature type="compositionally biased region" description="Basic residues" evidence="16">
    <location>
        <begin position="531"/>
        <end position="567"/>
    </location>
</feature>
<keyword evidence="6" id="KW-0833">Ubl conjugation pathway</keyword>
<gene>
    <name evidence="18" type="ORF">PIBRA_LOCUS7883</name>
</gene>
<feature type="compositionally biased region" description="Low complexity" evidence="16">
    <location>
        <begin position="485"/>
        <end position="527"/>
    </location>
</feature>
<dbReference type="Proteomes" id="UP001152562">
    <property type="component" value="Unassembled WGS sequence"/>
</dbReference>
<evidence type="ECO:0000256" key="12">
    <source>
        <dbReference type="ARBA" id="ARBA00076940"/>
    </source>
</evidence>
<evidence type="ECO:0000256" key="11">
    <source>
        <dbReference type="ARBA" id="ARBA00076856"/>
    </source>
</evidence>
<dbReference type="InterPro" id="IPR001841">
    <property type="entry name" value="Znf_RING"/>
</dbReference>
<dbReference type="PANTHER" id="PTHR46077:SF1">
    <property type="entry name" value="TOP1 BINDING ARGININE_SERINE RICH PROTEIN, E3 UBIQUITIN LIGASE"/>
    <property type="match status" value="1"/>
</dbReference>
<dbReference type="Gene3D" id="3.30.40.10">
    <property type="entry name" value="Zinc/RING finger domain, C3HC4 (zinc finger)"/>
    <property type="match status" value="1"/>
</dbReference>
<feature type="compositionally biased region" description="Low complexity" evidence="16">
    <location>
        <begin position="651"/>
        <end position="667"/>
    </location>
</feature>
<reference evidence="18" key="1">
    <citation type="submission" date="2022-05" db="EMBL/GenBank/DDBJ databases">
        <authorList>
            <person name="Okamura Y."/>
        </authorList>
    </citation>
    <scope>NUCLEOTIDE SEQUENCE</scope>
</reference>
<dbReference type="InterPro" id="IPR013083">
    <property type="entry name" value="Znf_RING/FYVE/PHD"/>
</dbReference>
<name>A0A9P0TIQ4_PIEBR</name>
<feature type="compositionally biased region" description="Basic and acidic residues" evidence="16">
    <location>
        <begin position="668"/>
        <end position="679"/>
    </location>
</feature>
<feature type="compositionally biased region" description="Polar residues" evidence="16">
    <location>
        <begin position="600"/>
        <end position="618"/>
    </location>
</feature>
<feature type="region of interest" description="Disordered" evidence="16">
    <location>
        <begin position="339"/>
        <end position="363"/>
    </location>
</feature>
<accession>A0A9P0TIQ4</accession>
<dbReference type="InterPro" id="IPR018957">
    <property type="entry name" value="Znf_C3HC4_RING-type"/>
</dbReference>
<dbReference type="InterPro" id="IPR017907">
    <property type="entry name" value="Znf_RING_CS"/>
</dbReference>